<name>A0A3P8V5C3_CYNSE</name>
<dbReference type="InParanoid" id="A0A3P8V5C3"/>
<keyword evidence="2" id="KW-1185">Reference proteome</keyword>
<dbReference type="Ensembl" id="ENSCSET00000009876.1">
    <property type="protein sequence ID" value="ENSCSEP00000009762.1"/>
    <property type="gene ID" value="ENSCSEG00000006267.1"/>
</dbReference>
<organism evidence="1 2">
    <name type="scientific">Cynoglossus semilaevis</name>
    <name type="common">Tongue sole</name>
    <dbReference type="NCBI Taxonomy" id="244447"/>
    <lineage>
        <taxon>Eukaryota</taxon>
        <taxon>Metazoa</taxon>
        <taxon>Chordata</taxon>
        <taxon>Craniata</taxon>
        <taxon>Vertebrata</taxon>
        <taxon>Euteleostomi</taxon>
        <taxon>Actinopterygii</taxon>
        <taxon>Neopterygii</taxon>
        <taxon>Teleostei</taxon>
        <taxon>Neoteleostei</taxon>
        <taxon>Acanthomorphata</taxon>
        <taxon>Carangaria</taxon>
        <taxon>Pleuronectiformes</taxon>
        <taxon>Pleuronectoidei</taxon>
        <taxon>Cynoglossidae</taxon>
        <taxon>Cynoglossinae</taxon>
        <taxon>Cynoglossus</taxon>
    </lineage>
</organism>
<dbReference type="AlphaFoldDB" id="A0A3P8V5C3"/>
<proteinExistence type="predicted"/>
<protein>
    <submittedName>
        <fullName evidence="1">Uncharacterized protein</fullName>
    </submittedName>
</protein>
<evidence type="ECO:0000313" key="2">
    <source>
        <dbReference type="Proteomes" id="UP000265120"/>
    </source>
</evidence>
<accession>A0A3P8V5C3</accession>
<evidence type="ECO:0000313" key="1">
    <source>
        <dbReference type="Ensembl" id="ENSCSEP00000009762.1"/>
    </source>
</evidence>
<dbReference type="GeneTree" id="ENSGT00940000177513"/>
<reference evidence="1" key="2">
    <citation type="submission" date="2025-08" db="UniProtKB">
        <authorList>
            <consortium name="Ensembl"/>
        </authorList>
    </citation>
    <scope>IDENTIFICATION</scope>
</reference>
<dbReference type="OMA" id="IARMKYS"/>
<reference evidence="1 2" key="1">
    <citation type="journal article" date="2014" name="Nat. Genet.">
        <title>Whole-genome sequence of a flatfish provides insights into ZW sex chromosome evolution and adaptation to a benthic lifestyle.</title>
        <authorList>
            <person name="Chen S."/>
            <person name="Zhang G."/>
            <person name="Shao C."/>
            <person name="Huang Q."/>
            <person name="Liu G."/>
            <person name="Zhang P."/>
            <person name="Song W."/>
            <person name="An N."/>
            <person name="Chalopin D."/>
            <person name="Volff J.N."/>
            <person name="Hong Y."/>
            <person name="Li Q."/>
            <person name="Sha Z."/>
            <person name="Zhou H."/>
            <person name="Xie M."/>
            <person name="Yu Q."/>
            <person name="Liu Y."/>
            <person name="Xiang H."/>
            <person name="Wang N."/>
            <person name="Wu K."/>
            <person name="Yang C."/>
            <person name="Zhou Q."/>
            <person name="Liao X."/>
            <person name="Yang L."/>
            <person name="Hu Q."/>
            <person name="Zhang J."/>
            <person name="Meng L."/>
            <person name="Jin L."/>
            <person name="Tian Y."/>
            <person name="Lian J."/>
            <person name="Yang J."/>
            <person name="Miao G."/>
            <person name="Liu S."/>
            <person name="Liang Z."/>
            <person name="Yan F."/>
            <person name="Li Y."/>
            <person name="Sun B."/>
            <person name="Zhang H."/>
            <person name="Zhang J."/>
            <person name="Zhu Y."/>
            <person name="Du M."/>
            <person name="Zhao Y."/>
            <person name="Schartl M."/>
            <person name="Tang Q."/>
            <person name="Wang J."/>
        </authorList>
    </citation>
    <scope>NUCLEOTIDE SEQUENCE</scope>
</reference>
<dbReference type="Proteomes" id="UP000265120">
    <property type="component" value="Chromosome 15"/>
</dbReference>
<reference evidence="1" key="3">
    <citation type="submission" date="2025-09" db="UniProtKB">
        <authorList>
            <consortium name="Ensembl"/>
        </authorList>
    </citation>
    <scope>IDENTIFICATION</scope>
</reference>
<sequence>LKVTGSRTCPDFCGLPPSTANNVNSKLCSFSRSSSLSKTKSMILFPSVSSCTDKTKCSFCSTLYCL</sequence>